<dbReference type="EMBL" id="JABBFX010000005">
    <property type="protein sequence ID" value="NML48429.1"/>
    <property type="molecule type" value="Genomic_DNA"/>
</dbReference>
<feature type="compositionally biased region" description="Basic and acidic residues" evidence="1">
    <location>
        <begin position="178"/>
        <end position="192"/>
    </location>
</feature>
<gene>
    <name evidence="2" type="ORF">HHL11_32080</name>
</gene>
<feature type="region of interest" description="Disordered" evidence="1">
    <location>
        <begin position="178"/>
        <end position="201"/>
    </location>
</feature>
<organism evidence="2 3">
    <name type="scientific">Ramlibacter agri</name>
    <dbReference type="NCBI Taxonomy" id="2728837"/>
    <lineage>
        <taxon>Bacteria</taxon>
        <taxon>Pseudomonadati</taxon>
        <taxon>Pseudomonadota</taxon>
        <taxon>Betaproteobacteria</taxon>
        <taxon>Burkholderiales</taxon>
        <taxon>Comamonadaceae</taxon>
        <taxon>Ramlibacter</taxon>
    </lineage>
</organism>
<name>A0A848HG74_9BURK</name>
<proteinExistence type="predicted"/>
<dbReference type="RefSeq" id="WP_169422769.1">
    <property type="nucleotide sequence ID" value="NZ_JABBFX010000005.1"/>
</dbReference>
<dbReference type="AlphaFoldDB" id="A0A848HG74"/>
<accession>A0A848HG74</accession>
<feature type="region of interest" description="Disordered" evidence="1">
    <location>
        <begin position="124"/>
        <end position="154"/>
    </location>
</feature>
<comment type="caution">
    <text evidence="2">The sequence shown here is derived from an EMBL/GenBank/DDBJ whole genome shotgun (WGS) entry which is preliminary data.</text>
</comment>
<protein>
    <submittedName>
        <fullName evidence="2">Uncharacterized protein</fullName>
    </submittedName>
</protein>
<dbReference type="Proteomes" id="UP000541185">
    <property type="component" value="Unassembled WGS sequence"/>
</dbReference>
<keyword evidence="3" id="KW-1185">Reference proteome</keyword>
<evidence type="ECO:0000256" key="1">
    <source>
        <dbReference type="SAM" id="MobiDB-lite"/>
    </source>
</evidence>
<evidence type="ECO:0000313" key="3">
    <source>
        <dbReference type="Proteomes" id="UP000541185"/>
    </source>
</evidence>
<sequence length="201" mass="22548">MPFLDFLFRRSSAAQRAEADRVQTTVSNTTRRDLLRLVVRDALFRNGIPPTWVVPEVVRAVHRDHERGLHLRMVLKHWDPRLLLHAVALEQDMFGRLQLLDPTAGIWFAGISWQFGLPDASRCPPLPHPGSWTAAPPDPAPPTQQPEARQGADVIAGPVVIQAQAADARADLERLLATRDEDMRRQARDGDAFARTQPVQL</sequence>
<reference evidence="2 3" key="1">
    <citation type="submission" date="2020-04" db="EMBL/GenBank/DDBJ databases">
        <title>Ramlibacter sp. G-1-2-2 isolated from soil.</title>
        <authorList>
            <person name="Dahal R.H."/>
        </authorList>
    </citation>
    <scope>NUCLEOTIDE SEQUENCE [LARGE SCALE GENOMIC DNA]</scope>
    <source>
        <strain evidence="2 3">G-1-2-2</strain>
    </source>
</reference>
<evidence type="ECO:0000313" key="2">
    <source>
        <dbReference type="EMBL" id="NML48429.1"/>
    </source>
</evidence>